<dbReference type="InterPro" id="IPR008207">
    <property type="entry name" value="Sig_transdc_His_kin_Hpt_dom"/>
</dbReference>
<dbReference type="RefSeq" id="WP_099334160.1">
    <property type="nucleotide sequence ID" value="NZ_CP042812.1"/>
</dbReference>
<keyword evidence="6" id="KW-0812">Transmembrane</keyword>
<evidence type="ECO:0000313" key="19">
    <source>
        <dbReference type="Proteomes" id="UP000221384"/>
    </source>
</evidence>
<evidence type="ECO:0000256" key="13">
    <source>
        <dbReference type="PROSITE-ProRule" id="PRU00169"/>
    </source>
</evidence>
<keyword evidence="4" id="KW-1003">Cell membrane</keyword>
<comment type="catalytic activity">
    <reaction evidence="1">
        <text>ATP + protein L-histidine = ADP + protein N-phospho-L-histidine.</text>
        <dbReference type="EC" id="2.7.13.3"/>
    </reaction>
</comment>
<evidence type="ECO:0000256" key="11">
    <source>
        <dbReference type="ARBA" id="ARBA00023136"/>
    </source>
</evidence>
<dbReference type="Gene3D" id="1.10.287.130">
    <property type="match status" value="1"/>
</dbReference>
<dbReference type="SMART" id="SM00448">
    <property type="entry name" value="REC"/>
    <property type="match status" value="1"/>
</dbReference>
<accession>A0ABX4LR98</accession>
<dbReference type="InterPro" id="IPR004358">
    <property type="entry name" value="Sig_transdc_His_kin-like_C"/>
</dbReference>
<dbReference type="CDD" id="cd16922">
    <property type="entry name" value="HATPase_EvgS-ArcB-TorS-like"/>
    <property type="match status" value="1"/>
</dbReference>
<dbReference type="InterPro" id="IPR011006">
    <property type="entry name" value="CheY-like_superfamily"/>
</dbReference>
<protein>
    <recommendedName>
        <fullName evidence="3">histidine kinase</fullName>
        <ecNumber evidence="3">2.7.13.3</ecNumber>
    </recommendedName>
</protein>
<name>A0ABX4LR98_9BACT</name>
<feature type="domain" description="HPt" evidence="17">
    <location>
        <begin position="1319"/>
        <end position="1411"/>
    </location>
</feature>
<dbReference type="InterPro" id="IPR036890">
    <property type="entry name" value="HATPase_C_sf"/>
</dbReference>
<dbReference type="SUPFAM" id="SSF52172">
    <property type="entry name" value="CheY-like"/>
    <property type="match status" value="1"/>
</dbReference>
<dbReference type="SMART" id="SM00387">
    <property type="entry name" value="HATPase_c"/>
    <property type="match status" value="1"/>
</dbReference>
<dbReference type="PANTHER" id="PTHR45339">
    <property type="entry name" value="HYBRID SIGNAL TRANSDUCTION HISTIDINE KINASE J"/>
    <property type="match status" value="1"/>
</dbReference>
<feature type="coiled-coil region" evidence="14">
    <location>
        <begin position="881"/>
        <end position="908"/>
    </location>
</feature>
<evidence type="ECO:0000256" key="8">
    <source>
        <dbReference type="ARBA" id="ARBA00022840"/>
    </source>
</evidence>
<dbReference type="InterPro" id="IPR036641">
    <property type="entry name" value="HPT_dom_sf"/>
</dbReference>
<proteinExistence type="predicted"/>
<dbReference type="SMART" id="SM00388">
    <property type="entry name" value="HisKA"/>
    <property type="match status" value="1"/>
</dbReference>
<dbReference type="InterPro" id="IPR001789">
    <property type="entry name" value="Sig_transdc_resp-reg_receiver"/>
</dbReference>
<evidence type="ECO:0000259" key="15">
    <source>
        <dbReference type="PROSITE" id="PS50109"/>
    </source>
</evidence>
<dbReference type="Gene3D" id="3.30.565.10">
    <property type="entry name" value="Histidine kinase-like ATPase, C-terminal domain"/>
    <property type="match status" value="1"/>
</dbReference>
<evidence type="ECO:0000256" key="3">
    <source>
        <dbReference type="ARBA" id="ARBA00012438"/>
    </source>
</evidence>
<dbReference type="CDD" id="cd00082">
    <property type="entry name" value="HisKA"/>
    <property type="match status" value="1"/>
</dbReference>
<keyword evidence="9" id="KW-1133">Transmembrane helix</keyword>
<dbReference type="InterPro" id="IPR001638">
    <property type="entry name" value="Solute-binding_3/MltF_N"/>
</dbReference>
<dbReference type="InterPro" id="IPR003594">
    <property type="entry name" value="HATPase_dom"/>
</dbReference>
<evidence type="ECO:0000259" key="16">
    <source>
        <dbReference type="PROSITE" id="PS50110"/>
    </source>
</evidence>
<keyword evidence="8" id="KW-0067">ATP-binding</keyword>
<dbReference type="Pfam" id="PF02518">
    <property type="entry name" value="HATPase_c"/>
    <property type="match status" value="1"/>
</dbReference>
<dbReference type="SMART" id="SM00062">
    <property type="entry name" value="PBPb"/>
    <property type="match status" value="2"/>
</dbReference>
<dbReference type="InterPro" id="IPR005467">
    <property type="entry name" value="His_kinase_dom"/>
</dbReference>
<comment type="caution">
    <text evidence="18">The sequence shown here is derived from an EMBL/GenBank/DDBJ whole genome shotgun (WGS) entry which is preliminary data.</text>
</comment>
<dbReference type="Proteomes" id="UP000221384">
    <property type="component" value="Unassembled WGS sequence"/>
</dbReference>
<evidence type="ECO:0000256" key="6">
    <source>
        <dbReference type="ARBA" id="ARBA00022692"/>
    </source>
</evidence>
<dbReference type="SUPFAM" id="SSF53850">
    <property type="entry name" value="Periplasmic binding protein-like II"/>
    <property type="match status" value="2"/>
</dbReference>
<keyword evidence="14" id="KW-0175">Coiled coil</keyword>
<comment type="subcellular location">
    <subcellularLocation>
        <location evidence="2">Cell membrane</location>
        <topology evidence="2">Multi-pass membrane protein</topology>
    </subcellularLocation>
</comment>
<dbReference type="Pfam" id="PF00072">
    <property type="entry name" value="Response_reg"/>
    <property type="match status" value="1"/>
</dbReference>
<dbReference type="InterPro" id="IPR003661">
    <property type="entry name" value="HisK_dim/P_dom"/>
</dbReference>
<keyword evidence="7" id="KW-0547">Nucleotide-binding</keyword>
<evidence type="ECO:0000313" key="18">
    <source>
        <dbReference type="EMBL" id="PHO10135.1"/>
    </source>
</evidence>
<dbReference type="PROSITE" id="PS50109">
    <property type="entry name" value="HIS_KIN"/>
    <property type="match status" value="1"/>
</dbReference>
<dbReference type="Gene3D" id="1.20.120.160">
    <property type="entry name" value="HPT domain"/>
    <property type="match status" value="1"/>
</dbReference>
<dbReference type="PROSITE" id="PS50110">
    <property type="entry name" value="RESPONSE_REGULATORY"/>
    <property type="match status" value="1"/>
</dbReference>
<evidence type="ECO:0000256" key="7">
    <source>
        <dbReference type="ARBA" id="ARBA00022741"/>
    </source>
</evidence>
<dbReference type="Gene3D" id="3.40.190.10">
    <property type="entry name" value="Periplasmic binding protein-like II"/>
    <property type="match status" value="4"/>
</dbReference>
<feature type="modified residue" description="4-aspartylphosphate" evidence="13">
    <location>
        <position position="1217"/>
    </location>
</feature>
<feature type="modified residue" description="Phosphohistidine" evidence="12">
    <location>
        <position position="1358"/>
    </location>
</feature>
<evidence type="ECO:0000256" key="5">
    <source>
        <dbReference type="ARBA" id="ARBA00022553"/>
    </source>
</evidence>
<feature type="domain" description="Histidine kinase" evidence="15">
    <location>
        <begin position="915"/>
        <end position="1138"/>
    </location>
</feature>
<dbReference type="EC" id="2.7.13.3" evidence="3"/>
<dbReference type="Gene3D" id="3.40.50.2300">
    <property type="match status" value="3"/>
</dbReference>
<keyword evidence="10" id="KW-0902">Two-component regulatory system</keyword>
<dbReference type="EMBL" id="NWVW01000005">
    <property type="protein sequence ID" value="PHO10135.1"/>
    <property type="molecule type" value="Genomic_DNA"/>
</dbReference>
<evidence type="ECO:0000256" key="9">
    <source>
        <dbReference type="ARBA" id="ARBA00022989"/>
    </source>
</evidence>
<gene>
    <name evidence="18" type="ORF">CPG37_05545</name>
</gene>
<dbReference type="CDD" id="cd01007">
    <property type="entry name" value="PBP2_BvgS_HisK_like"/>
    <property type="match status" value="1"/>
</dbReference>
<dbReference type="InterPro" id="IPR036097">
    <property type="entry name" value="HisK_dim/P_sf"/>
</dbReference>
<dbReference type="CDD" id="cd13708">
    <property type="entry name" value="PBP2_BvgS_like_1"/>
    <property type="match status" value="1"/>
</dbReference>
<evidence type="ECO:0000256" key="2">
    <source>
        <dbReference type="ARBA" id="ARBA00004651"/>
    </source>
</evidence>
<dbReference type="Pfam" id="PF00512">
    <property type="entry name" value="HisKA"/>
    <property type="match status" value="1"/>
</dbReference>
<evidence type="ECO:0000256" key="4">
    <source>
        <dbReference type="ARBA" id="ARBA00022475"/>
    </source>
</evidence>
<dbReference type="SUPFAM" id="SSF47226">
    <property type="entry name" value="Histidine-containing phosphotransfer domain, HPT domain"/>
    <property type="match status" value="1"/>
</dbReference>
<dbReference type="Pfam" id="PF04392">
    <property type="entry name" value="ABC_sub_bind"/>
    <property type="match status" value="1"/>
</dbReference>
<dbReference type="PROSITE" id="PS50894">
    <property type="entry name" value="HPT"/>
    <property type="match status" value="1"/>
</dbReference>
<evidence type="ECO:0000256" key="12">
    <source>
        <dbReference type="PROSITE-ProRule" id="PRU00110"/>
    </source>
</evidence>
<dbReference type="SUPFAM" id="SSF55874">
    <property type="entry name" value="ATPase domain of HSP90 chaperone/DNA topoisomerase II/histidine kinase"/>
    <property type="match status" value="1"/>
</dbReference>
<evidence type="ECO:0000256" key="10">
    <source>
        <dbReference type="ARBA" id="ARBA00023012"/>
    </source>
</evidence>
<dbReference type="Pfam" id="PF00497">
    <property type="entry name" value="SBP_bac_3"/>
    <property type="match status" value="2"/>
</dbReference>
<feature type="domain" description="Response regulatory" evidence="16">
    <location>
        <begin position="1165"/>
        <end position="1284"/>
    </location>
</feature>
<dbReference type="Pfam" id="PF01627">
    <property type="entry name" value="Hpt"/>
    <property type="match status" value="1"/>
</dbReference>
<dbReference type="PANTHER" id="PTHR45339:SF1">
    <property type="entry name" value="HYBRID SIGNAL TRANSDUCTION HISTIDINE KINASE J"/>
    <property type="match status" value="1"/>
</dbReference>
<keyword evidence="11" id="KW-0472">Membrane</keyword>
<dbReference type="PRINTS" id="PR00344">
    <property type="entry name" value="BCTRLSENSOR"/>
</dbReference>
<keyword evidence="19" id="KW-1185">Reference proteome</keyword>
<reference evidence="18 19" key="1">
    <citation type="submission" date="2017-09" db="EMBL/GenBank/DDBJ databases">
        <authorList>
            <person name="Perez-Cataluna A."/>
            <person name="Figueras M.J."/>
            <person name="Salas-Masso N."/>
        </authorList>
    </citation>
    <scope>NUCLEOTIDE SEQUENCE [LARGE SCALE GENOMIC DNA]</scope>
    <source>
        <strain evidence="18 19">F138-33</strain>
    </source>
</reference>
<keyword evidence="5 13" id="KW-0597">Phosphoprotein</keyword>
<organism evidence="18 19">
    <name type="scientific">Malaciobacter canalis</name>
    <dbReference type="NCBI Taxonomy" id="1912871"/>
    <lineage>
        <taxon>Bacteria</taxon>
        <taxon>Pseudomonadati</taxon>
        <taxon>Campylobacterota</taxon>
        <taxon>Epsilonproteobacteria</taxon>
        <taxon>Campylobacterales</taxon>
        <taxon>Arcobacteraceae</taxon>
        <taxon>Malaciobacter</taxon>
    </lineage>
</organism>
<dbReference type="SUPFAM" id="SSF47384">
    <property type="entry name" value="Homodimeric domain of signal transducing histidine kinase"/>
    <property type="match status" value="1"/>
</dbReference>
<dbReference type="InterPro" id="IPR007487">
    <property type="entry name" value="ABC_transpt-TYRBP-like"/>
</dbReference>
<evidence type="ECO:0000256" key="1">
    <source>
        <dbReference type="ARBA" id="ARBA00000085"/>
    </source>
</evidence>
<evidence type="ECO:0000259" key="17">
    <source>
        <dbReference type="PROSITE" id="PS50894"/>
    </source>
</evidence>
<evidence type="ECO:0000256" key="14">
    <source>
        <dbReference type="SAM" id="Coils"/>
    </source>
</evidence>
<sequence>MNIFYKLLIIIVYTNFLFAENLKYNSMIDLSTKELQWLKENHHIKVHAEMSWEPFNYSEYGEIKGYSNDLIRLLAKKVGLKIEFVQAQNWNSFIKMLKNKQIDVISNLVETPNRKEYAVFTKNPIINISNAIYSNQKANIFKKLSDLDNRTVAVVKGSWQEEILKENYPKIKIILLDTAIETIQAVSTGLADATINLGPILKNIISKYGISNVYFQGVAKVDGENRFFERIGVRKDWPILRDIFDKAMNSLTYQERITLNQKWFIDSFINKIEYNKETLENKIRTKILTTSGYSKIQYKNPKKILLLHSYHAGYKWTENITAGIKALFPDDSNVSISIEYMDTKREFDKKYLELLKNNYQYRYKNSNFDLIIASDNNALDFIIEYKDEIFNSEIPIVFTGINNFDKSMLKNKSNITGIKEELDIRSTLDIALKLHPNTKNIFVINDQLTTGKLIEKRLLKIKNDYKNRVNLIIPKALSKDELFQKIESLNKDTIIFYVQFFKDKNGEYFNTNESIKNISRLTKLPIYAAWDFLLGDGIIGGKLLSAFSQGLEAANIAHSILLGKKADEIEISTKNTTKFMFDERLIETFNINKELLPQESFIIKGDNVKLKSNETIFLTKEEENYLSKKGEIKMCILPDAMPYESIENGKHIGITKDIMEIIKKRINLKVKLYETKNWKESLNAIKEKKCDILPVVENTQERREYLNFTKPYITQTIVIATRNNELFIDSIKDLSNKSIAIIEGYAYEEMIKRDYPDINIVHVQTIKDGITQVRNKKVFGYIDSLGSISYQLQKEGDFEIKIAGKLEQETKLSFGTRKDEPTLNVIFNKAVESFTQKELKSIYDKWISVEFEEKVDYNLVYKIAFASFLIISFIIFWNRKLKAEIQKRKKIEKELITAKKQAQKANKAKSEFLANMSHEIRTPMNGIIGMTTLALEKINSDTQTSKEFLIKAKASANMLLRIINDILDFSKIEAGKLDVSIAPVNLRKCVSNINDLFSHMAKQKNIDLIIVQDEEIPEYILSDELRLSQILTNLINNAIKFTKKGYVKIEIKLIEQTNKEITLKFLIADTGKGISKNNQSKLFKSFSQEDNSISKEFGGTGLGLVISKNLVELLKGEIDFESQENKGTTFFFTIKANIPKKKQLEEIENRFEHITNNNEKIIDARILLVEDNEINQELAINFLKDEVKHIEIANNGYEAVELINKHSCSYYDLILMDIHMPIMDGYSATKTIKEHLKCNTLPIIAMTANALDSDVKKCLSYGMVDHIGKPFDVKILKEKINKILSKKSIEEKIDKKSLDNTSSKSLLDTKTALDKMMNQKEFYKDFLKSFIEKRENDITKLSILLKENDIEELLNQVHTLKGLLGTLGAYESAKEFEEFENKIKEKETISDEFLSNISNNYEILKDEIKQWIKDNEA</sequence>
<dbReference type="CDD" id="cd17546">
    <property type="entry name" value="REC_hyHK_CKI1_RcsC-like"/>
    <property type="match status" value="1"/>
</dbReference>